<accession>A0A0D2NFJ7</accession>
<dbReference type="InterPro" id="IPR018456">
    <property type="entry name" value="PTR2_symporter_CS"/>
</dbReference>
<dbReference type="Proteomes" id="UP000054270">
    <property type="component" value="Unassembled WGS sequence"/>
</dbReference>
<keyword evidence="3" id="KW-0813">Transport</keyword>
<feature type="transmembrane region" description="Helical" evidence="8">
    <location>
        <begin position="128"/>
        <end position="145"/>
    </location>
</feature>
<dbReference type="OrthoDB" id="8904098at2759"/>
<dbReference type="OMA" id="LVLHIIV"/>
<dbReference type="AlphaFoldDB" id="A0A0D2NFJ7"/>
<feature type="transmembrane region" description="Helical" evidence="8">
    <location>
        <begin position="262"/>
        <end position="284"/>
    </location>
</feature>
<evidence type="ECO:0000256" key="7">
    <source>
        <dbReference type="SAM" id="MobiDB-lite"/>
    </source>
</evidence>
<evidence type="ECO:0000256" key="4">
    <source>
        <dbReference type="ARBA" id="ARBA00022692"/>
    </source>
</evidence>
<evidence type="ECO:0000256" key="2">
    <source>
        <dbReference type="ARBA" id="ARBA00005982"/>
    </source>
</evidence>
<gene>
    <name evidence="9" type="ORF">HYPSUDRAFT_146132</name>
</gene>
<comment type="subcellular location">
    <subcellularLocation>
        <location evidence="1">Membrane</location>
        <topology evidence="1">Multi-pass membrane protein</topology>
    </subcellularLocation>
</comment>
<evidence type="ECO:0000256" key="1">
    <source>
        <dbReference type="ARBA" id="ARBA00004141"/>
    </source>
</evidence>
<feature type="transmembrane region" description="Helical" evidence="8">
    <location>
        <begin position="524"/>
        <end position="544"/>
    </location>
</feature>
<keyword evidence="5 8" id="KW-1133">Transmembrane helix</keyword>
<feature type="transmembrane region" description="Helical" evidence="8">
    <location>
        <begin position="152"/>
        <end position="174"/>
    </location>
</feature>
<dbReference type="PANTHER" id="PTHR11654">
    <property type="entry name" value="OLIGOPEPTIDE TRANSPORTER-RELATED"/>
    <property type="match status" value="1"/>
</dbReference>
<evidence type="ECO:0000256" key="3">
    <source>
        <dbReference type="ARBA" id="ARBA00022448"/>
    </source>
</evidence>
<sequence>MASEKHGSSESIQDAKFLPGTDNSSVHDGKFEEESFIEGSEGVTQHDLDTLRHVGDRLPYSAWLVVSVEFAERWTYYGTTNIFNNYIRAPLPKYSTTGAVIIDRANGVAGALGKGQQISFAIRTFNSFWVYITPWLGGILADTLWGRYKTIMIFSFVCLIGHIILVGSASPSSIAHPDVSLGLLILSIVIIGLGAGAIKANVSPMIAEQYTGKLRKKTLASGEVVVVSPAVTVQSIYLWFYAAINLGSCGAISASFIARDHGYWVAFLVPTLIFVLVPIVLLMGKNNYIRTPPRGSILLESLRVITMALEPKWSINPLTTIRGCRAADFWDISKPSHYADSERPAKITWDDEFVEEVSRTLKACTVFLFFPFFWLCYSQIDGNLGTVAAGMKLNGTPNDLIQNLNPISIVVLIPFFDYIVYPFLRKRGINFTPIKRITAGFFVAGLAMLYAAILQHYLYEMSPCHDLKPSECLNDDGTQNPANVNVWVVSGPYILVGISEIFASITSLEYAFTKAPVRMKSVVMAFSQFQVALSSALNFSLTAVNIEPTFAWLFGSFAVTAWVVGTLFFIVFRSLDRREIALNAVGKGARAGFVDETPVEEKAAL</sequence>
<dbReference type="PROSITE" id="PS01022">
    <property type="entry name" value="PTR2_1"/>
    <property type="match status" value="1"/>
</dbReference>
<feature type="transmembrane region" description="Helical" evidence="8">
    <location>
        <begin position="400"/>
        <end position="424"/>
    </location>
</feature>
<feature type="transmembrane region" description="Helical" evidence="8">
    <location>
        <begin position="550"/>
        <end position="572"/>
    </location>
</feature>
<reference evidence="10" key="1">
    <citation type="submission" date="2014-04" db="EMBL/GenBank/DDBJ databases">
        <title>Evolutionary Origins and Diversification of the Mycorrhizal Mutualists.</title>
        <authorList>
            <consortium name="DOE Joint Genome Institute"/>
            <consortium name="Mycorrhizal Genomics Consortium"/>
            <person name="Kohler A."/>
            <person name="Kuo A."/>
            <person name="Nagy L.G."/>
            <person name="Floudas D."/>
            <person name="Copeland A."/>
            <person name="Barry K.W."/>
            <person name="Cichocki N."/>
            <person name="Veneault-Fourrey C."/>
            <person name="LaButti K."/>
            <person name="Lindquist E.A."/>
            <person name="Lipzen A."/>
            <person name="Lundell T."/>
            <person name="Morin E."/>
            <person name="Murat C."/>
            <person name="Riley R."/>
            <person name="Ohm R."/>
            <person name="Sun H."/>
            <person name="Tunlid A."/>
            <person name="Henrissat B."/>
            <person name="Grigoriev I.V."/>
            <person name="Hibbett D.S."/>
            <person name="Martin F."/>
        </authorList>
    </citation>
    <scope>NUCLEOTIDE SEQUENCE [LARGE SCALE GENOMIC DNA]</scope>
    <source>
        <strain evidence="10">FD-334 SS-4</strain>
    </source>
</reference>
<dbReference type="InterPro" id="IPR000109">
    <property type="entry name" value="POT_fam"/>
</dbReference>
<proteinExistence type="inferred from homology"/>
<evidence type="ECO:0008006" key="11">
    <source>
        <dbReference type="Google" id="ProtNLM"/>
    </source>
</evidence>
<evidence type="ECO:0000256" key="5">
    <source>
        <dbReference type="ARBA" id="ARBA00022989"/>
    </source>
</evidence>
<keyword evidence="10" id="KW-1185">Reference proteome</keyword>
<keyword evidence="4 8" id="KW-0812">Transmembrane</keyword>
<feature type="transmembrane region" description="Helical" evidence="8">
    <location>
        <begin position="436"/>
        <end position="459"/>
    </location>
</feature>
<evidence type="ECO:0000313" key="9">
    <source>
        <dbReference type="EMBL" id="KJA17729.1"/>
    </source>
</evidence>
<keyword evidence="6 8" id="KW-0472">Membrane</keyword>
<dbReference type="Gene3D" id="1.20.1250.20">
    <property type="entry name" value="MFS general substrate transporter like domains"/>
    <property type="match status" value="1"/>
</dbReference>
<feature type="transmembrane region" description="Helical" evidence="8">
    <location>
        <begin position="180"/>
        <end position="198"/>
    </location>
</feature>
<dbReference type="FunFam" id="1.20.1250.20:FF:000085">
    <property type="entry name" value="MFS peptide transporter Ptr2"/>
    <property type="match status" value="1"/>
</dbReference>
<name>A0A0D2NFJ7_HYPSF</name>
<dbReference type="GO" id="GO:0071916">
    <property type="term" value="F:dipeptide transmembrane transporter activity"/>
    <property type="evidence" value="ECO:0007669"/>
    <property type="project" value="UniProtKB-ARBA"/>
</dbReference>
<evidence type="ECO:0000313" key="10">
    <source>
        <dbReference type="Proteomes" id="UP000054270"/>
    </source>
</evidence>
<dbReference type="InterPro" id="IPR036259">
    <property type="entry name" value="MFS_trans_sf"/>
</dbReference>
<evidence type="ECO:0000256" key="6">
    <source>
        <dbReference type="ARBA" id="ARBA00023136"/>
    </source>
</evidence>
<dbReference type="EMBL" id="KN817599">
    <property type="protein sequence ID" value="KJA17729.1"/>
    <property type="molecule type" value="Genomic_DNA"/>
</dbReference>
<feature type="transmembrane region" description="Helical" evidence="8">
    <location>
        <begin position="363"/>
        <end position="380"/>
    </location>
</feature>
<dbReference type="Pfam" id="PF00854">
    <property type="entry name" value="PTR2"/>
    <property type="match status" value="1"/>
</dbReference>
<protein>
    <recommendedName>
        <fullName evidence="11">Major facilitator superfamily (MFS) profile domain-containing protein</fullName>
    </recommendedName>
</protein>
<comment type="similarity">
    <text evidence="2">Belongs to the major facilitator superfamily. Proton-dependent oligopeptide transporter (POT/PTR) (TC 2.A.17) family.</text>
</comment>
<dbReference type="GO" id="GO:0005886">
    <property type="term" value="C:plasma membrane"/>
    <property type="evidence" value="ECO:0007669"/>
    <property type="project" value="UniProtKB-ARBA"/>
</dbReference>
<feature type="transmembrane region" description="Helical" evidence="8">
    <location>
        <begin position="493"/>
        <end position="512"/>
    </location>
</feature>
<organism evidence="9 10">
    <name type="scientific">Hypholoma sublateritium (strain FD-334 SS-4)</name>
    <dbReference type="NCBI Taxonomy" id="945553"/>
    <lineage>
        <taxon>Eukaryota</taxon>
        <taxon>Fungi</taxon>
        <taxon>Dikarya</taxon>
        <taxon>Basidiomycota</taxon>
        <taxon>Agaricomycotina</taxon>
        <taxon>Agaricomycetes</taxon>
        <taxon>Agaricomycetidae</taxon>
        <taxon>Agaricales</taxon>
        <taxon>Agaricineae</taxon>
        <taxon>Strophariaceae</taxon>
        <taxon>Hypholoma</taxon>
    </lineage>
</organism>
<dbReference type="SUPFAM" id="SSF103473">
    <property type="entry name" value="MFS general substrate transporter"/>
    <property type="match status" value="1"/>
</dbReference>
<evidence type="ECO:0000256" key="8">
    <source>
        <dbReference type="SAM" id="Phobius"/>
    </source>
</evidence>
<feature type="region of interest" description="Disordered" evidence="7">
    <location>
        <begin position="1"/>
        <end position="24"/>
    </location>
</feature>